<dbReference type="PANTHER" id="PTHR30146:SF144">
    <property type="entry name" value="LACI-FAMILY TRANSCRIPTION REGULATOR"/>
    <property type="match status" value="1"/>
</dbReference>
<dbReference type="InterPro" id="IPR028082">
    <property type="entry name" value="Peripla_BP_I"/>
</dbReference>
<dbReference type="InterPro" id="IPR025997">
    <property type="entry name" value="SBP_2_dom"/>
</dbReference>
<evidence type="ECO:0000256" key="1">
    <source>
        <dbReference type="ARBA" id="ARBA00023015"/>
    </source>
</evidence>
<dbReference type="Pfam" id="PF13407">
    <property type="entry name" value="Peripla_BP_4"/>
    <property type="match status" value="1"/>
</dbReference>
<evidence type="ECO:0000313" key="6">
    <source>
        <dbReference type="Proteomes" id="UP000267469"/>
    </source>
</evidence>
<dbReference type="EMBL" id="RJTM01000158">
    <property type="protein sequence ID" value="RNL77833.1"/>
    <property type="molecule type" value="Genomic_DNA"/>
</dbReference>
<evidence type="ECO:0000256" key="2">
    <source>
        <dbReference type="ARBA" id="ARBA00023125"/>
    </source>
</evidence>
<dbReference type="CDD" id="cd06307">
    <property type="entry name" value="PBP1_sugar_binding"/>
    <property type="match status" value="1"/>
</dbReference>
<dbReference type="GO" id="GO:0003700">
    <property type="term" value="F:DNA-binding transcription factor activity"/>
    <property type="evidence" value="ECO:0007669"/>
    <property type="project" value="TreeGrafter"/>
</dbReference>
<keyword evidence="6" id="KW-1185">Reference proteome</keyword>
<dbReference type="PROSITE" id="PS50932">
    <property type="entry name" value="HTH_LACI_2"/>
    <property type="match status" value="1"/>
</dbReference>
<dbReference type="SMART" id="SM00354">
    <property type="entry name" value="HTH_LACI"/>
    <property type="match status" value="1"/>
</dbReference>
<dbReference type="RefSeq" id="WP_123217926.1">
    <property type="nucleotide sequence ID" value="NZ_RJTM01000158.1"/>
</dbReference>
<reference evidence="5 6" key="1">
    <citation type="submission" date="2018-10" db="EMBL/GenBank/DDBJ databases">
        <title>Sinomicrobium pectinilyticum sp. nov., a pectinase-producing bacterium isolated from alkaline and saline soil, and emended description of the genus Sinomicrobium.</title>
        <authorList>
            <person name="Cheng B."/>
            <person name="Li C."/>
            <person name="Lai Q."/>
            <person name="Du M."/>
            <person name="Shao Z."/>
            <person name="Xu P."/>
            <person name="Yang C."/>
        </authorList>
    </citation>
    <scope>NUCLEOTIDE SEQUENCE [LARGE SCALE GENOMIC DNA]</scope>
    <source>
        <strain evidence="5 6">5DNS001</strain>
    </source>
</reference>
<dbReference type="AlphaFoldDB" id="A0A3N0DR58"/>
<name>A0A3N0DR58_SINP1</name>
<evidence type="ECO:0000259" key="4">
    <source>
        <dbReference type="PROSITE" id="PS50932"/>
    </source>
</evidence>
<sequence length="349" mass="39454">MLKKKYTIADIAFMAGVSKGTVDRVIHKRGKVSKKAHEKITKILKEIDYQPNLVARNLKKNKIYRLLVLIPDPEKDAYWAPCVEGIETAAGEFQAFGVMIETFLFDPSATKSFISKSKEVLKNKPDGVVFVPLFYKEALTFVESCKKNNVTLATFNSYLSADNTRSFIGQDLHRSGRVAGKLMHMLLGNKKQAAVVHMDEAYKNAIHMQEKEKGFRDYFEGLKQGYDIVTHKVPHKDIKNVRKSVKDFLKDNPGISGIFVTTSKAYLLAEALPQTGPAVSVVGYDLIDKNIECLRSGSIDFLIHQNPKQQAYLGVSYLSEYFAFDKKIPDNKLLPIDIITSENYMHYLE</sequence>
<gene>
    <name evidence="5" type="ORF">ED312_20685</name>
</gene>
<dbReference type="GO" id="GO:0000976">
    <property type="term" value="F:transcription cis-regulatory region binding"/>
    <property type="evidence" value="ECO:0007669"/>
    <property type="project" value="TreeGrafter"/>
</dbReference>
<accession>A0A3N0DR58</accession>
<protein>
    <submittedName>
        <fullName evidence="5">LacI family DNA-binding transcriptional regulator</fullName>
    </submittedName>
</protein>
<dbReference type="InterPro" id="IPR010982">
    <property type="entry name" value="Lambda_DNA-bd_dom_sf"/>
</dbReference>
<feature type="domain" description="HTH lacI-type" evidence="4">
    <location>
        <begin position="6"/>
        <end position="60"/>
    </location>
</feature>
<dbReference type="PROSITE" id="PS00356">
    <property type="entry name" value="HTH_LACI_1"/>
    <property type="match status" value="1"/>
</dbReference>
<proteinExistence type="predicted"/>
<dbReference type="Pfam" id="PF00356">
    <property type="entry name" value="LacI"/>
    <property type="match status" value="1"/>
</dbReference>
<keyword evidence="1" id="KW-0805">Transcription regulation</keyword>
<dbReference type="CDD" id="cd01392">
    <property type="entry name" value="HTH_LacI"/>
    <property type="match status" value="1"/>
</dbReference>
<comment type="caution">
    <text evidence="5">The sequence shown here is derived from an EMBL/GenBank/DDBJ whole genome shotgun (WGS) entry which is preliminary data.</text>
</comment>
<keyword evidence="3" id="KW-0804">Transcription</keyword>
<organism evidence="5 6">
    <name type="scientific">Sinomicrobium pectinilyticum</name>
    <dbReference type="NCBI Taxonomy" id="1084421"/>
    <lineage>
        <taxon>Bacteria</taxon>
        <taxon>Pseudomonadati</taxon>
        <taxon>Bacteroidota</taxon>
        <taxon>Flavobacteriia</taxon>
        <taxon>Flavobacteriales</taxon>
        <taxon>Flavobacteriaceae</taxon>
        <taxon>Sinomicrobium</taxon>
    </lineage>
</organism>
<dbReference type="OrthoDB" id="628703at2"/>
<dbReference type="Proteomes" id="UP000267469">
    <property type="component" value="Unassembled WGS sequence"/>
</dbReference>
<dbReference type="Gene3D" id="3.40.50.2300">
    <property type="match status" value="2"/>
</dbReference>
<evidence type="ECO:0000313" key="5">
    <source>
        <dbReference type="EMBL" id="RNL77833.1"/>
    </source>
</evidence>
<keyword evidence="2 5" id="KW-0238">DNA-binding</keyword>
<dbReference type="SUPFAM" id="SSF53822">
    <property type="entry name" value="Periplasmic binding protein-like I"/>
    <property type="match status" value="1"/>
</dbReference>
<dbReference type="InterPro" id="IPR000843">
    <property type="entry name" value="HTH_LacI"/>
</dbReference>
<dbReference type="PANTHER" id="PTHR30146">
    <property type="entry name" value="LACI-RELATED TRANSCRIPTIONAL REPRESSOR"/>
    <property type="match status" value="1"/>
</dbReference>
<dbReference type="SUPFAM" id="SSF47413">
    <property type="entry name" value="lambda repressor-like DNA-binding domains"/>
    <property type="match status" value="1"/>
</dbReference>
<dbReference type="Gene3D" id="1.10.260.40">
    <property type="entry name" value="lambda repressor-like DNA-binding domains"/>
    <property type="match status" value="1"/>
</dbReference>
<evidence type="ECO:0000256" key="3">
    <source>
        <dbReference type="ARBA" id="ARBA00023163"/>
    </source>
</evidence>